<evidence type="ECO:0000256" key="1">
    <source>
        <dbReference type="ARBA" id="ARBA00012418"/>
    </source>
</evidence>
<feature type="domain" description="RNA polymerase Rpb1" evidence="7">
    <location>
        <begin position="66"/>
        <end position="215"/>
    </location>
</feature>
<protein>
    <recommendedName>
        <fullName evidence="1">DNA-directed RNA polymerase</fullName>
        <ecNumber evidence="1">2.7.7.6</ecNumber>
    </recommendedName>
</protein>
<dbReference type="Pfam" id="PF04998">
    <property type="entry name" value="RNA_pol_Rpb1_5"/>
    <property type="match status" value="1"/>
</dbReference>
<evidence type="ECO:0000256" key="4">
    <source>
        <dbReference type="ARBA" id="ARBA00022695"/>
    </source>
</evidence>
<evidence type="ECO:0000256" key="3">
    <source>
        <dbReference type="ARBA" id="ARBA00022679"/>
    </source>
</evidence>
<keyword evidence="4 8" id="KW-0548">Nucleotidyltransferase</keyword>
<dbReference type="PANTHER" id="PTHR19376:SF32">
    <property type="entry name" value="DNA-DIRECTED RNA POLYMERASE III SUBUNIT RPC1"/>
    <property type="match status" value="1"/>
</dbReference>
<comment type="catalytic activity">
    <reaction evidence="6">
        <text>RNA(n) + a ribonucleoside 5'-triphosphate = RNA(n+1) + diphosphate</text>
        <dbReference type="Rhea" id="RHEA:21248"/>
        <dbReference type="Rhea" id="RHEA-COMP:14527"/>
        <dbReference type="Rhea" id="RHEA-COMP:17342"/>
        <dbReference type="ChEBI" id="CHEBI:33019"/>
        <dbReference type="ChEBI" id="CHEBI:61557"/>
        <dbReference type="ChEBI" id="CHEBI:140395"/>
        <dbReference type="EC" id="2.7.7.6"/>
    </reaction>
</comment>
<accession>A0A7G9YS15</accession>
<name>A0A7G9YS15_9EURY</name>
<sequence>MQTKEEVTKELTRAGVEQEIAELIGDEFMLAELTAGLDKLLDSEEVEEGCAEDIIRMAGREEEGEIKFGDIELKVNESAIPKRIKDELKKKLRAIRTELNNKKLDAILNGVAEKYNKSKVVPREAVGIVAAQSIGEPGTQMTLRTFHYAGVGAIYITLGLPRIIEVVDARKKPSTPAMKIKLTGEYARNRNKAEELAREIEKTYIRDIKSEIDVSRKDMSVWVSLREKELKRRHIEKEEVKEK</sequence>
<dbReference type="SUPFAM" id="SSF64484">
    <property type="entry name" value="beta and beta-prime subunits of DNA dependent RNA-polymerase"/>
    <property type="match status" value="1"/>
</dbReference>
<dbReference type="PANTHER" id="PTHR19376">
    <property type="entry name" value="DNA-DIRECTED RNA POLYMERASE"/>
    <property type="match status" value="1"/>
</dbReference>
<dbReference type="AlphaFoldDB" id="A0A7G9YS15"/>
<evidence type="ECO:0000256" key="6">
    <source>
        <dbReference type="ARBA" id="ARBA00048552"/>
    </source>
</evidence>
<gene>
    <name evidence="8" type="primary">rpoC2</name>
    <name evidence="8" type="ORF">GLJDJJHM_00003</name>
</gene>
<evidence type="ECO:0000259" key="7">
    <source>
        <dbReference type="Pfam" id="PF04998"/>
    </source>
</evidence>
<proteinExistence type="predicted"/>
<organism evidence="8">
    <name type="scientific">Candidatus Methanophagaceae archaeon ANME-1 ERB6</name>
    <dbReference type="NCBI Taxonomy" id="2759912"/>
    <lineage>
        <taxon>Archaea</taxon>
        <taxon>Methanobacteriati</taxon>
        <taxon>Methanobacteriota</taxon>
        <taxon>Stenosarchaea group</taxon>
        <taxon>Methanomicrobia</taxon>
        <taxon>Candidatus Methanophagales</taxon>
        <taxon>Candidatus Methanophagaceae</taxon>
    </lineage>
</organism>
<evidence type="ECO:0000313" key="8">
    <source>
        <dbReference type="EMBL" id="QNO50799.1"/>
    </source>
</evidence>
<dbReference type="EMBL" id="MT631452">
    <property type="protein sequence ID" value="QNO50799.1"/>
    <property type="molecule type" value="Genomic_DNA"/>
</dbReference>
<dbReference type="GO" id="GO:0000428">
    <property type="term" value="C:DNA-directed RNA polymerase complex"/>
    <property type="evidence" value="ECO:0007669"/>
    <property type="project" value="UniProtKB-KW"/>
</dbReference>
<dbReference type="InterPro" id="IPR007081">
    <property type="entry name" value="RNA_pol_Rpb1_5"/>
</dbReference>
<keyword evidence="3 8" id="KW-0808">Transferase</keyword>
<keyword evidence="5" id="KW-0804">Transcription</keyword>
<dbReference type="InterPro" id="IPR045867">
    <property type="entry name" value="DNA-dir_RpoC_beta_prime"/>
</dbReference>
<dbReference type="GO" id="GO:0006351">
    <property type="term" value="P:DNA-templated transcription"/>
    <property type="evidence" value="ECO:0007669"/>
    <property type="project" value="InterPro"/>
</dbReference>
<dbReference type="GO" id="GO:0003677">
    <property type="term" value="F:DNA binding"/>
    <property type="evidence" value="ECO:0007669"/>
    <property type="project" value="InterPro"/>
</dbReference>
<keyword evidence="2 8" id="KW-0240">DNA-directed RNA polymerase</keyword>
<dbReference type="GO" id="GO:0003899">
    <property type="term" value="F:DNA-directed RNA polymerase activity"/>
    <property type="evidence" value="ECO:0007669"/>
    <property type="project" value="UniProtKB-EC"/>
</dbReference>
<evidence type="ECO:0000256" key="2">
    <source>
        <dbReference type="ARBA" id="ARBA00022478"/>
    </source>
</evidence>
<reference evidence="8" key="1">
    <citation type="submission" date="2020-06" db="EMBL/GenBank/DDBJ databases">
        <title>Unique genomic features of the anaerobic methanotrophic archaea.</title>
        <authorList>
            <person name="Chadwick G.L."/>
            <person name="Skennerton C.T."/>
            <person name="Laso-Perez R."/>
            <person name="Leu A.O."/>
            <person name="Speth D.R."/>
            <person name="Yu H."/>
            <person name="Morgan-Lang C."/>
            <person name="Hatzenpichler R."/>
            <person name="Goudeau D."/>
            <person name="Malmstrom R."/>
            <person name="Brazelton W.J."/>
            <person name="Woyke T."/>
            <person name="Hallam S.J."/>
            <person name="Tyson G.W."/>
            <person name="Wegener G."/>
            <person name="Boetius A."/>
            <person name="Orphan V."/>
        </authorList>
    </citation>
    <scope>NUCLEOTIDE SEQUENCE</scope>
</reference>
<evidence type="ECO:0000256" key="5">
    <source>
        <dbReference type="ARBA" id="ARBA00023163"/>
    </source>
</evidence>
<dbReference type="EC" id="2.7.7.6" evidence="1"/>